<dbReference type="InterPro" id="IPR011059">
    <property type="entry name" value="Metal-dep_hydrolase_composite"/>
</dbReference>
<evidence type="ECO:0000256" key="2">
    <source>
        <dbReference type="SAM" id="MobiDB-lite"/>
    </source>
</evidence>
<feature type="domain" description="Amidohydrolase-related" evidence="3">
    <location>
        <begin position="17"/>
        <end position="106"/>
    </location>
</feature>
<feature type="region of interest" description="Disordered" evidence="2">
    <location>
        <begin position="1"/>
        <end position="29"/>
    </location>
</feature>
<dbReference type="PANTHER" id="PTHR43794">
    <property type="entry name" value="AMINOHYDROLASE SSNA-RELATED"/>
    <property type="match status" value="1"/>
</dbReference>
<keyword evidence="1" id="KW-0378">Hydrolase</keyword>
<evidence type="ECO:0000313" key="4">
    <source>
        <dbReference type="EMBL" id="ABT17364.1"/>
    </source>
</evidence>
<dbReference type="EMBL" id="EF558547">
    <property type="protein sequence ID" value="ABT17364.1"/>
    <property type="molecule type" value="Genomic_DNA"/>
</dbReference>
<dbReference type="Pfam" id="PF01979">
    <property type="entry name" value="Amidohydro_1"/>
    <property type="match status" value="1"/>
</dbReference>
<evidence type="ECO:0000259" key="3">
    <source>
        <dbReference type="Pfam" id="PF01979"/>
    </source>
</evidence>
<dbReference type="GO" id="GO:0016810">
    <property type="term" value="F:hydrolase activity, acting on carbon-nitrogen (but not peptide) bonds"/>
    <property type="evidence" value="ECO:0007669"/>
    <property type="project" value="InterPro"/>
</dbReference>
<dbReference type="SUPFAM" id="SSF51338">
    <property type="entry name" value="Composite domain of metallo-dependent hydrolases"/>
    <property type="match status" value="1"/>
</dbReference>
<dbReference type="AlphaFoldDB" id="A7U0T3"/>
<evidence type="ECO:0000256" key="1">
    <source>
        <dbReference type="ARBA" id="ARBA00022801"/>
    </source>
</evidence>
<reference evidence="4" key="1">
    <citation type="journal article" date="2007" name="BMC Evol. Biol.">
        <title>Evolution of rhodopsin ion pumps in haloarchaea.</title>
        <authorList>
            <person name="Sharma A.K."/>
            <person name="Walsh D.A."/>
            <person name="Bapteste E."/>
            <person name="Rodriguez-Valera F."/>
            <person name="Ford Doolittle W."/>
            <person name="Papke R.T."/>
        </authorList>
    </citation>
    <scope>NUCLEOTIDE SEQUENCE</scope>
</reference>
<accession>A7U0T3</accession>
<dbReference type="Gene3D" id="2.30.40.10">
    <property type="entry name" value="Urease, subunit C, domain 1"/>
    <property type="match status" value="1"/>
</dbReference>
<gene>
    <name evidence="4" type="primary">FLAS10H9.5</name>
</gene>
<dbReference type="Gene3D" id="3.20.20.140">
    <property type="entry name" value="Metal-dependent hydrolases"/>
    <property type="match status" value="1"/>
</dbReference>
<dbReference type="InterPro" id="IPR050287">
    <property type="entry name" value="MTA/SAH_deaminase"/>
</dbReference>
<name>A7U0T3_9EURY</name>
<sequence length="146" mass="15502">MYGTGVSSSDSRASRSSMKQASVLQKTDQLDPTAAAMEEVFEMATINGAKAAGFDRLGRLEPGWRADIIGLTTDTTRGTPLYEVLSYLVFAARGEDVEFSMVDGEVLMENGTVTVADADSIRESASAVAESLDISAARAEAQDQKP</sequence>
<dbReference type="InterPro" id="IPR006680">
    <property type="entry name" value="Amidohydro-rel"/>
</dbReference>
<dbReference type="PANTHER" id="PTHR43794:SF11">
    <property type="entry name" value="AMIDOHYDROLASE-RELATED DOMAIN-CONTAINING PROTEIN"/>
    <property type="match status" value="1"/>
</dbReference>
<organism evidence="4">
    <name type="scientific">uncultured haloarchaeon FLAS10H9</name>
    <dbReference type="NCBI Taxonomy" id="447098"/>
    <lineage>
        <taxon>Archaea</taxon>
        <taxon>Methanobacteriati</taxon>
        <taxon>Methanobacteriota</taxon>
        <taxon>Stenosarchaea group</taxon>
        <taxon>Halobacteria</taxon>
        <taxon>Halobacteriales</taxon>
        <taxon>Halobacteriaceae</taxon>
        <taxon>environmental samples</taxon>
    </lineage>
</organism>
<feature type="compositionally biased region" description="Low complexity" evidence="2">
    <location>
        <begin position="7"/>
        <end position="17"/>
    </location>
</feature>
<protein>
    <submittedName>
        <fullName evidence="4">Uncharacterized protein FLAS10H9.5</fullName>
    </submittedName>
</protein>
<proteinExistence type="predicted"/>
<feature type="compositionally biased region" description="Polar residues" evidence="2">
    <location>
        <begin position="18"/>
        <end position="27"/>
    </location>
</feature>